<evidence type="ECO:0000256" key="3">
    <source>
        <dbReference type="ARBA" id="ARBA00022574"/>
    </source>
</evidence>
<evidence type="ECO:0000313" key="11">
    <source>
        <dbReference type="Proteomes" id="UP001497525"/>
    </source>
</evidence>
<feature type="compositionally biased region" description="Polar residues" evidence="9">
    <location>
        <begin position="1"/>
        <end position="13"/>
    </location>
</feature>
<dbReference type="Proteomes" id="UP001497525">
    <property type="component" value="Unassembled WGS sequence"/>
</dbReference>
<evidence type="ECO:0000256" key="4">
    <source>
        <dbReference type="ARBA" id="ARBA00022737"/>
    </source>
</evidence>
<dbReference type="PANTHER" id="PTHR22842">
    <property type="entry name" value="WD40 REPEAT PROTEIN"/>
    <property type="match status" value="1"/>
</dbReference>
<dbReference type="PROSITE" id="PS50082">
    <property type="entry name" value="WD_REPEATS_2"/>
    <property type="match status" value="2"/>
</dbReference>
<dbReference type="Gene3D" id="2.130.10.10">
    <property type="entry name" value="YVTN repeat-like/Quinoprotein amine dehydrogenase"/>
    <property type="match status" value="2"/>
</dbReference>
<dbReference type="InterPro" id="IPR001680">
    <property type="entry name" value="WD40_rpt"/>
</dbReference>
<evidence type="ECO:0000256" key="2">
    <source>
        <dbReference type="ARBA" id="ARBA00022490"/>
    </source>
</evidence>
<dbReference type="CDD" id="cd00200">
    <property type="entry name" value="WD40"/>
    <property type="match status" value="1"/>
</dbReference>
<dbReference type="EMBL" id="CAXLJL010000489">
    <property type="protein sequence ID" value="CAL5138445.1"/>
    <property type="molecule type" value="Genomic_DNA"/>
</dbReference>
<dbReference type="GO" id="GO:0071013">
    <property type="term" value="C:catalytic step 2 spliceosome"/>
    <property type="evidence" value="ECO:0007669"/>
    <property type="project" value="TreeGrafter"/>
</dbReference>
<evidence type="ECO:0000256" key="7">
    <source>
        <dbReference type="ARBA" id="ARBA00042222"/>
    </source>
</evidence>
<protein>
    <recommendedName>
        <fullName evidence="6">WD repeat domain-containing protein 83</fullName>
    </recommendedName>
    <alternativeName>
        <fullName evidence="7">Mitogen-activated protein kinase organizer 1</fullName>
    </alternativeName>
</protein>
<evidence type="ECO:0000256" key="1">
    <source>
        <dbReference type="ARBA" id="ARBA00004496"/>
    </source>
</evidence>
<keyword evidence="2" id="KW-0963">Cytoplasm</keyword>
<evidence type="ECO:0000313" key="10">
    <source>
        <dbReference type="EMBL" id="CAL5138445.1"/>
    </source>
</evidence>
<dbReference type="SUPFAM" id="SSF50978">
    <property type="entry name" value="WD40 repeat-like"/>
    <property type="match status" value="1"/>
</dbReference>
<evidence type="ECO:0000256" key="9">
    <source>
        <dbReference type="SAM" id="MobiDB-lite"/>
    </source>
</evidence>
<dbReference type="GO" id="GO:0000398">
    <property type="term" value="P:mRNA splicing, via spliceosome"/>
    <property type="evidence" value="ECO:0007669"/>
    <property type="project" value="TreeGrafter"/>
</dbReference>
<proteinExistence type="inferred from homology"/>
<comment type="similarity">
    <text evidence="5">Belongs to the WD repeat MORG1 family.</text>
</comment>
<dbReference type="AlphaFoldDB" id="A0AAV2TNV6"/>
<keyword evidence="4" id="KW-0677">Repeat</keyword>
<evidence type="ECO:0000256" key="5">
    <source>
        <dbReference type="ARBA" id="ARBA00038145"/>
    </source>
</evidence>
<evidence type="ECO:0000256" key="6">
    <source>
        <dbReference type="ARBA" id="ARBA00040453"/>
    </source>
</evidence>
<accession>A0AAV2TNV6</accession>
<dbReference type="InterPro" id="IPR051980">
    <property type="entry name" value="WD_repeat_MORG1"/>
</dbReference>
<feature type="repeat" description="WD" evidence="8">
    <location>
        <begin position="73"/>
        <end position="114"/>
    </location>
</feature>
<sequence length="361" mass="39381">MSDSNEASATSTQEKSEHNPALLPTQPSRRIHCHQSAVRAARFNSDGLYCVTAGGDKTIKLWNPYTCKLLKTYTGHGGEVADVQANADNSQLGSGGNDCLVVLWDVGTGQSIRRWRRHAGRVNAVRFAAPYQHSESGLPSPVLLSAGVDGMVLAWDARARTPYPIQTMHEARDSVTCIAFARWQIITGSVDRCVRIYDIRRGEMTEDYVGHPVTSVSMTNDCQCVLVGTQDSTLRLFDALTGELLNRYTGHVNRTYKMDSVLMNADAHLASGSEEKGLVFIWDFVRSASPVLTLDHSPGSVSWGDLPNSGGTVSRLVVEAAKVTNFLVHSLSSHPSQSKLLTAGGDFIWLWDAESQEETVS</sequence>
<gene>
    <name evidence="10" type="ORF">CDAUBV1_LOCUS13265</name>
</gene>
<dbReference type="PANTHER" id="PTHR22842:SF3">
    <property type="entry name" value="WD REPEAT DOMAIN-CONTAINING PROTEIN 83"/>
    <property type="match status" value="1"/>
</dbReference>
<dbReference type="SMART" id="SM00320">
    <property type="entry name" value="WD40"/>
    <property type="match status" value="7"/>
</dbReference>
<organism evidence="10 11">
    <name type="scientific">Calicophoron daubneyi</name>
    <name type="common">Rumen fluke</name>
    <name type="synonym">Paramphistomum daubneyi</name>
    <dbReference type="NCBI Taxonomy" id="300641"/>
    <lineage>
        <taxon>Eukaryota</taxon>
        <taxon>Metazoa</taxon>
        <taxon>Spiralia</taxon>
        <taxon>Lophotrochozoa</taxon>
        <taxon>Platyhelminthes</taxon>
        <taxon>Trematoda</taxon>
        <taxon>Digenea</taxon>
        <taxon>Plagiorchiida</taxon>
        <taxon>Pronocephalata</taxon>
        <taxon>Paramphistomoidea</taxon>
        <taxon>Paramphistomidae</taxon>
        <taxon>Calicophoron</taxon>
    </lineage>
</organism>
<keyword evidence="3 8" id="KW-0853">WD repeat</keyword>
<dbReference type="PROSITE" id="PS00678">
    <property type="entry name" value="WD_REPEATS_1"/>
    <property type="match status" value="1"/>
</dbReference>
<reference evidence="10" key="1">
    <citation type="submission" date="2024-06" db="EMBL/GenBank/DDBJ databases">
        <authorList>
            <person name="Liu X."/>
            <person name="Lenzi L."/>
            <person name="Haldenby T S."/>
            <person name="Uol C."/>
        </authorList>
    </citation>
    <scope>NUCLEOTIDE SEQUENCE</scope>
</reference>
<comment type="subcellular location">
    <subcellularLocation>
        <location evidence="1">Cytoplasm</location>
    </subcellularLocation>
</comment>
<dbReference type="InterPro" id="IPR015943">
    <property type="entry name" value="WD40/YVTN_repeat-like_dom_sf"/>
</dbReference>
<evidence type="ECO:0000256" key="8">
    <source>
        <dbReference type="PROSITE-ProRule" id="PRU00221"/>
    </source>
</evidence>
<dbReference type="InterPro" id="IPR036322">
    <property type="entry name" value="WD40_repeat_dom_sf"/>
</dbReference>
<feature type="repeat" description="WD" evidence="8">
    <location>
        <begin position="31"/>
        <end position="72"/>
    </location>
</feature>
<comment type="caution">
    <text evidence="10">The sequence shown here is derived from an EMBL/GenBank/DDBJ whole genome shotgun (WGS) entry which is preliminary data.</text>
</comment>
<dbReference type="Pfam" id="PF00400">
    <property type="entry name" value="WD40"/>
    <property type="match status" value="4"/>
</dbReference>
<feature type="region of interest" description="Disordered" evidence="9">
    <location>
        <begin position="1"/>
        <end position="29"/>
    </location>
</feature>
<dbReference type="PROSITE" id="PS50294">
    <property type="entry name" value="WD_REPEATS_REGION"/>
    <property type="match status" value="2"/>
</dbReference>
<name>A0AAV2TNV6_CALDB</name>
<dbReference type="GO" id="GO:0005737">
    <property type="term" value="C:cytoplasm"/>
    <property type="evidence" value="ECO:0007669"/>
    <property type="project" value="UniProtKB-SubCell"/>
</dbReference>
<dbReference type="InterPro" id="IPR019775">
    <property type="entry name" value="WD40_repeat_CS"/>
</dbReference>